<dbReference type="Proteomes" id="UP000790377">
    <property type="component" value="Unassembled WGS sequence"/>
</dbReference>
<accession>A0ACB8ADQ4</accession>
<gene>
    <name evidence="1" type="ORF">BJ138DRAFT_1064114</name>
</gene>
<sequence length="404" mass="45630">MHPAYSNAQYPNYGKPYHAYVPPGYPNPFPGVNHSQDQYYSPPQSHNQWTREKYSTRPPISTAGSQTFPFSPPNPDTRLQNFPFIPSDPDAPPPIPMPMPRLKRASTGRPNPTSEKIAPPKSALKRPKRANSVAVTPLQRIRTNSDARQRLAPMTRARTNSNPSYLPDHLFVSFHGSNELRMGNVAFKDTLDEIKENLVPMWPHGITSQSTTGHTWRVGFSRSPWSASGTEGIIVQKMICELFTRLSRQGYQYLTSLNTGYPYPQLVFQDREPDEQSDFFVAHLSRSGHKMTLIRPPRRIGESIGPRLRNAWRYKIAANRASEDDIYTVELKRNAFGSSELDKDIFASHALQEINSMGYTLEATVSLARSGILGFGSKKEIWVFRGTMDRSRANSRSGRTASYE</sequence>
<evidence type="ECO:0000313" key="2">
    <source>
        <dbReference type="Proteomes" id="UP000790377"/>
    </source>
</evidence>
<name>A0ACB8ADQ4_9AGAM</name>
<evidence type="ECO:0000313" key="1">
    <source>
        <dbReference type="EMBL" id="KAH7910939.1"/>
    </source>
</evidence>
<comment type="caution">
    <text evidence="1">The sequence shown here is derived from an EMBL/GenBank/DDBJ whole genome shotgun (WGS) entry which is preliminary data.</text>
</comment>
<keyword evidence="2" id="KW-1185">Reference proteome</keyword>
<reference evidence="1" key="1">
    <citation type="journal article" date="2021" name="New Phytol.">
        <title>Evolutionary innovations through gain and loss of genes in the ectomycorrhizal Boletales.</title>
        <authorList>
            <person name="Wu G."/>
            <person name="Miyauchi S."/>
            <person name="Morin E."/>
            <person name="Kuo A."/>
            <person name="Drula E."/>
            <person name="Varga T."/>
            <person name="Kohler A."/>
            <person name="Feng B."/>
            <person name="Cao Y."/>
            <person name="Lipzen A."/>
            <person name="Daum C."/>
            <person name="Hundley H."/>
            <person name="Pangilinan J."/>
            <person name="Johnson J."/>
            <person name="Barry K."/>
            <person name="LaButti K."/>
            <person name="Ng V."/>
            <person name="Ahrendt S."/>
            <person name="Min B."/>
            <person name="Choi I.G."/>
            <person name="Park H."/>
            <person name="Plett J.M."/>
            <person name="Magnuson J."/>
            <person name="Spatafora J.W."/>
            <person name="Nagy L.G."/>
            <person name="Henrissat B."/>
            <person name="Grigoriev I.V."/>
            <person name="Yang Z.L."/>
            <person name="Xu J."/>
            <person name="Martin F.M."/>
        </authorList>
    </citation>
    <scope>NUCLEOTIDE SEQUENCE</scope>
    <source>
        <strain evidence="1">ATCC 28755</strain>
    </source>
</reference>
<protein>
    <submittedName>
        <fullName evidence="1">Uncharacterized protein</fullName>
    </submittedName>
</protein>
<proteinExistence type="predicted"/>
<organism evidence="1 2">
    <name type="scientific">Hygrophoropsis aurantiaca</name>
    <dbReference type="NCBI Taxonomy" id="72124"/>
    <lineage>
        <taxon>Eukaryota</taxon>
        <taxon>Fungi</taxon>
        <taxon>Dikarya</taxon>
        <taxon>Basidiomycota</taxon>
        <taxon>Agaricomycotina</taxon>
        <taxon>Agaricomycetes</taxon>
        <taxon>Agaricomycetidae</taxon>
        <taxon>Boletales</taxon>
        <taxon>Coniophorineae</taxon>
        <taxon>Hygrophoropsidaceae</taxon>
        <taxon>Hygrophoropsis</taxon>
    </lineage>
</organism>
<dbReference type="EMBL" id="MU267695">
    <property type="protein sequence ID" value="KAH7910939.1"/>
    <property type="molecule type" value="Genomic_DNA"/>
</dbReference>